<sequence length="449" mass="46975">MGEGDLELTFPADDVSGVGGGGAIRLRAHSSILKLTSAVLGAMLRDLQGNNGNDSYDGDVDAGTHPALLRLQLDDAPQGWRAILPMLYPRMSAPPLTWLTTTQPKHIHIAKVAVELKADVRLVIGIAHKYDIPLVLQANLVLACLHPLVNSSDPPKNRSSQSSASLPSQVVLAAVATTPAAACEQFLLGERDAPLSYKRSDPNYVLYWLEISERLHLDAFRQRCLRYIRTGIAAVGGTTSGCDYCVASGGGSGGGSGASSSSSSSRYRALTSRYAICVCACRTCGGHRRLCGCDRGMAAAALGAIGVAAMEASGRQQLRLHGLRSQGLIEAEGVIIRSALEAELEALGRRAGFGERDQTVAAAATGGGFPPAQVPVRRRTNGIGEAAELSLQALSRGLRPSSFGGYSPASAGGGSGSSRSVVPVRSVVLRDREGLSRLSVRSLVDLLEV</sequence>
<dbReference type="Proteomes" id="UP000001058">
    <property type="component" value="Unassembled WGS sequence"/>
</dbReference>
<accession>D8TT26</accession>
<dbReference type="InParanoid" id="D8TT26"/>
<dbReference type="AlphaFoldDB" id="D8TT26"/>
<dbReference type="KEGG" id="vcn:VOLCADRAFT_89942"/>
<name>D8TT26_VOLCA</name>
<proteinExistence type="predicted"/>
<keyword evidence="2" id="KW-1185">Reference proteome</keyword>
<dbReference type="GeneID" id="9618631"/>
<protein>
    <recommendedName>
        <fullName evidence="3">BTB domain-containing protein</fullName>
    </recommendedName>
</protein>
<dbReference type="OrthoDB" id="549837at2759"/>
<gene>
    <name evidence="1" type="ORF">VOLCADRAFT_89942</name>
</gene>
<organism evidence="2">
    <name type="scientific">Volvox carteri f. nagariensis</name>
    <dbReference type="NCBI Taxonomy" id="3068"/>
    <lineage>
        <taxon>Eukaryota</taxon>
        <taxon>Viridiplantae</taxon>
        <taxon>Chlorophyta</taxon>
        <taxon>core chlorophytes</taxon>
        <taxon>Chlorophyceae</taxon>
        <taxon>CS clade</taxon>
        <taxon>Chlamydomonadales</taxon>
        <taxon>Volvocaceae</taxon>
        <taxon>Volvox</taxon>
    </lineage>
</organism>
<evidence type="ECO:0008006" key="3">
    <source>
        <dbReference type="Google" id="ProtNLM"/>
    </source>
</evidence>
<reference evidence="1 2" key="1">
    <citation type="journal article" date="2010" name="Science">
        <title>Genomic analysis of organismal complexity in the multicellular green alga Volvox carteri.</title>
        <authorList>
            <person name="Prochnik S.E."/>
            <person name="Umen J."/>
            <person name="Nedelcu A.M."/>
            <person name="Hallmann A."/>
            <person name="Miller S.M."/>
            <person name="Nishii I."/>
            <person name="Ferris P."/>
            <person name="Kuo A."/>
            <person name="Mitros T."/>
            <person name="Fritz-Laylin L.K."/>
            <person name="Hellsten U."/>
            <person name="Chapman J."/>
            <person name="Simakov O."/>
            <person name="Rensing S.A."/>
            <person name="Terry A."/>
            <person name="Pangilinan J."/>
            <person name="Kapitonov V."/>
            <person name="Jurka J."/>
            <person name="Salamov A."/>
            <person name="Shapiro H."/>
            <person name="Schmutz J."/>
            <person name="Grimwood J."/>
            <person name="Lindquist E."/>
            <person name="Lucas S."/>
            <person name="Grigoriev I.V."/>
            <person name="Schmitt R."/>
            <person name="Kirk D."/>
            <person name="Rokhsar D.S."/>
        </authorList>
    </citation>
    <scope>NUCLEOTIDE SEQUENCE [LARGE SCALE GENOMIC DNA]</scope>
    <source>
        <strain evidence="2">f. Nagariensis / Eve</strain>
    </source>
</reference>
<evidence type="ECO:0000313" key="2">
    <source>
        <dbReference type="Proteomes" id="UP000001058"/>
    </source>
</evidence>
<evidence type="ECO:0000313" key="1">
    <source>
        <dbReference type="EMBL" id="EFJ49582.1"/>
    </source>
</evidence>
<dbReference type="RefSeq" id="XP_002949563.1">
    <property type="nucleotide sequence ID" value="XM_002949517.1"/>
</dbReference>
<dbReference type="EMBL" id="GL378335">
    <property type="protein sequence ID" value="EFJ49582.1"/>
    <property type="molecule type" value="Genomic_DNA"/>
</dbReference>